<evidence type="ECO:0008006" key="3">
    <source>
        <dbReference type="Google" id="ProtNLM"/>
    </source>
</evidence>
<evidence type="ECO:0000313" key="1">
    <source>
        <dbReference type="EMBL" id="ADU49986.1"/>
    </source>
</evidence>
<name>E6SG32_INTC7</name>
<proteinExistence type="predicted"/>
<organism evidence="1 2">
    <name type="scientific">Intrasporangium calvum (strain ATCC 23552 / DSM 43043 / JCM 3097 / NBRC 12989 / NCIMB 10167 / NRRL B-3866 / 7 KIP)</name>
    <dbReference type="NCBI Taxonomy" id="710696"/>
    <lineage>
        <taxon>Bacteria</taxon>
        <taxon>Bacillati</taxon>
        <taxon>Actinomycetota</taxon>
        <taxon>Actinomycetes</taxon>
        <taxon>Micrococcales</taxon>
        <taxon>Intrasporangiaceae</taxon>
        <taxon>Intrasporangium</taxon>
    </lineage>
</organism>
<dbReference type="AlphaFoldDB" id="E6SG32"/>
<reference evidence="1 2" key="1">
    <citation type="journal article" date="2010" name="Stand. Genomic Sci.">
        <title>Complete genome sequence of Intrasporangium calvum type strain (7 KIP).</title>
        <authorList>
            <person name="Del Rio T.G."/>
            <person name="Chertkov O."/>
            <person name="Yasawong M."/>
            <person name="Lucas S."/>
            <person name="Deshpande S."/>
            <person name="Cheng J.F."/>
            <person name="Detter C."/>
            <person name="Tapia R."/>
            <person name="Han C."/>
            <person name="Goodwin L."/>
            <person name="Pitluck S."/>
            <person name="Liolios K."/>
            <person name="Ivanova N."/>
            <person name="Mavromatis K."/>
            <person name="Pati A."/>
            <person name="Chen A."/>
            <person name="Palaniappan K."/>
            <person name="Land M."/>
            <person name="Hauser L."/>
            <person name="Chang Y.J."/>
            <person name="Jeffries C.D."/>
            <person name="Rohde M."/>
            <person name="Pukall R."/>
            <person name="Sikorski J."/>
            <person name="Goker M."/>
            <person name="Woyke T."/>
            <person name="Bristow J."/>
            <person name="Eisen J.A."/>
            <person name="Markowitz V."/>
            <person name="Hugenholtz P."/>
            <person name="Kyrpides N.C."/>
            <person name="Klenk H.P."/>
            <person name="Lapidus A."/>
        </authorList>
    </citation>
    <scope>NUCLEOTIDE SEQUENCE [LARGE SCALE GENOMIC DNA]</scope>
    <source>
        <strain evidence="2">ATCC 23552 / DSM 43043 / JCM 3097 / NBRC 12989 / 7 KIP</strain>
    </source>
</reference>
<dbReference type="InterPro" id="IPR007362">
    <property type="entry name" value="DUF429"/>
</dbReference>
<protein>
    <recommendedName>
        <fullName evidence="3">NUDIX hydrolase</fullName>
    </recommendedName>
</protein>
<gene>
    <name evidence="1" type="ordered locus">Intca_3511</name>
</gene>
<evidence type="ECO:0000313" key="2">
    <source>
        <dbReference type="Proteomes" id="UP000008914"/>
    </source>
</evidence>
<dbReference type="KEGG" id="ica:Intca_3511"/>
<dbReference type="EMBL" id="CP002343">
    <property type="protein sequence ID" value="ADU49986.1"/>
    <property type="molecule type" value="Genomic_DNA"/>
</dbReference>
<dbReference type="HOGENOM" id="CLU_080977_1_0_11"/>
<dbReference type="eggNOG" id="COG4923">
    <property type="taxonomic scope" value="Bacteria"/>
</dbReference>
<sequence length="221" mass="23012">MGVDACKKGWVGITNDARGYFGSNIESLIRSALEDGALHVIAIDIPIGLPETGPRQADALARKLVGRRASSVFSTPIRAALAASTHAEATAISAKTTGKGLSQQAFGLGKKILEVDQWARTTSQRVIEVHPEVCFASMGGGHLRHPKSTWAGSEERRGLLASAGITVPGDIGIAGEMAGTDDVLDAAAAVWTALRFAKGVAISHPLAPERFGDGHDAAIWA</sequence>
<accession>E6SG32</accession>
<keyword evidence="2" id="KW-1185">Reference proteome</keyword>
<dbReference type="Pfam" id="PF04250">
    <property type="entry name" value="DUF429"/>
    <property type="match status" value="1"/>
</dbReference>
<dbReference type="Proteomes" id="UP000008914">
    <property type="component" value="Chromosome"/>
</dbReference>